<dbReference type="Pfam" id="PF00196">
    <property type="entry name" value="GerE"/>
    <property type="match status" value="1"/>
</dbReference>
<comment type="caution">
    <text evidence="4">The sequence shown here is derived from an EMBL/GenBank/DDBJ whole genome shotgun (WGS) entry which is preliminary data.</text>
</comment>
<proteinExistence type="predicted"/>
<gene>
    <name evidence="4" type="ORF">A33I_17900</name>
</gene>
<protein>
    <recommendedName>
        <fullName evidence="3">HTH luxR-type domain-containing protein</fullName>
    </recommendedName>
</protein>
<evidence type="ECO:0000259" key="3">
    <source>
        <dbReference type="PROSITE" id="PS50043"/>
    </source>
</evidence>
<keyword evidence="2" id="KW-0804">Transcription</keyword>
<dbReference type="Proteomes" id="UP000017170">
    <property type="component" value="Unassembled WGS sequence"/>
</dbReference>
<dbReference type="SUPFAM" id="SSF46894">
    <property type="entry name" value="C-terminal effector domain of the bipartite response regulators"/>
    <property type="match status" value="1"/>
</dbReference>
<evidence type="ECO:0000256" key="2">
    <source>
        <dbReference type="ARBA" id="ARBA00023163"/>
    </source>
</evidence>
<dbReference type="InterPro" id="IPR036388">
    <property type="entry name" value="WH-like_DNA-bd_sf"/>
</dbReference>
<organism evidence="4 5">
    <name type="scientific">Alkalihalophilus marmarensis DSM 21297</name>
    <dbReference type="NCBI Taxonomy" id="1188261"/>
    <lineage>
        <taxon>Bacteria</taxon>
        <taxon>Bacillati</taxon>
        <taxon>Bacillota</taxon>
        <taxon>Bacilli</taxon>
        <taxon>Bacillales</taxon>
        <taxon>Bacillaceae</taxon>
        <taxon>Alkalihalophilus</taxon>
    </lineage>
</organism>
<feature type="domain" description="HTH luxR-type" evidence="3">
    <location>
        <begin position="137"/>
        <end position="202"/>
    </location>
</feature>
<evidence type="ECO:0000313" key="5">
    <source>
        <dbReference type="Proteomes" id="UP000017170"/>
    </source>
</evidence>
<keyword evidence="5" id="KW-1185">Reference proteome</keyword>
<dbReference type="RefSeq" id="WP_022629140.1">
    <property type="nucleotide sequence ID" value="NZ_ATAE01000041.1"/>
</dbReference>
<evidence type="ECO:0000313" key="4">
    <source>
        <dbReference type="EMBL" id="ERN51966.1"/>
    </source>
</evidence>
<dbReference type="InterPro" id="IPR000792">
    <property type="entry name" value="Tscrpt_reg_LuxR_C"/>
</dbReference>
<reference evidence="4 5" key="1">
    <citation type="journal article" date="2013" name="Genome Announc.">
        <title>Genome Sequence of the Extreme Obligate Alkaliphile Bacillus marmarensis Strain DSM 21297.</title>
        <authorList>
            <person name="Wernick D.G."/>
            <person name="Choi K.Y."/>
            <person name="Tat C.A."/>
            <person name="Lafontaine Rivera J.G."/>
            <person name="Liao J.C."/>
        </authorList>
    </citation>
    <scope>NUCLEOTIDE SEQUENCE [LARGE SCALE GENOMIC DNA]</scope>
    <source>
        <strain evidence="4 5">DSM 21297</strain>
    </source>
</reference>
<dbReference type="SMART" id="SM00421">
    <property type="entry name" value="HTH_LUXR"/>
    <property type="match status" value="1"/>
</dbReference>
<accession>U6SMW9</accession>
<keyword evidence="1" id="KW-0805">Transcription regulation</keyword>
<dbReference type="PROSITE" id="PS50043">
    <property type="entry name" value="HTH_LUXR_2"/>
    <property type="match status" value="1"/>
</dbReference>
<dbReference type="EMBL" id="ATAE01000041">
    <property type="protein sequence ID" value="ERN51966.1"/>
    <property type="molecule type" value="Genomic_DNA"/>
</dbReference>
<dbReference type="InterPro" id="IPR016032">
    <property type="entry name" value="Sig_transdc_resp-reg_C-effctor"/>
</dbReference>
<dbReference type="GO" id="GO:0006355">
    <property type="term" value="P:regulation of DNA-templated transcription"/>
    <property type="evidence" value="ECO:0007669"/>
    <property type="project" value="InterPro"/>
</dbReference>
<dbReference type="Gene3D" id="1.10.10.10">
    <property type="entry name" value="Winged helix-like DNA-binding domain superfamily/Winged helix DNA-binding domain"/>
    <property type="match status" value="1"/>
</dbReference>
<dbReference type="PATRIC" id="fig|1188261.3.peg.3073"/>
<dbReference type="GO" id="GO:0003677">
    <property type="term" value="F:DNA binding"/>
    <property type="evidence" value="ECO:0007669"/>
    <property type="project" value="InterPro"/>
</dbReference>
<name>U6SMW9_9BACI</name>
<dbReference type="AlphaFoldDB" id="U6SMW9"/>
<evidence type="ECO:0000256" key="1">
    <source>
        <dbReference type="ARBA" id="ARBA00023015"/>
    </source>
</evidence>
<sequence length="219" mass="25817">MRKNTKRKAVTILTTDPAVFPILKVKLTQESEKYQIHAHFFADRERIREVLKNLRRIEILEDNNQQFVWVLREEEKELVRDILSFHEASVITTNKMSLETDFMNSLNYYPYVALPLQSMLLMQVNQTYKRDYSMPLDLTSYHQLNATEKAIIFHLYKGKTTTQIAESVCISYHTVNNNIALIKKKFNVKTKVDIIKHIIKTNQETQLRQKEAKINAKTI</sequence>